<dbReference type="AlphaFoldDB" id="A0A9N7UE54"/>
<evidence type="ECO:0000313" key="2">
    <source>
        <dbReference type="EMBL" id="CAB1428561.1"/>
    </source>
</evidence>
<gene>
    <name evidence="2" type="ORF">PLEPLA_LOCUS16534</name>
</gene>
<evidence type="ECO:0000256" key="1">
    <source>
        <dbReference type="SAM" id="MobiDB-lite"/>
    </source>
</evidence>
<accession>A0A9N7UE54</accession>
<evidence type="ECO:0000313" key="3">
    <source>
        <dbReference type="Proteomes" id="UP001153269"/>
    </source>
</evidence>
<feature type="region of interest" description="Disordered" evidence="1">
    <location>
        <begin position="15"/>
        <end position="40"/>
    </location>
</feature>
<dbReference type="EMBL" id="CADEAL010001066">
    <property type="protein sequence ID" value="CAB1428561.1"/>
    <property type="molecule type" value="Genomic_DNA"/>
</dbReference>
<reference evidence="2" key="1">
    <citation type="submission" date="2020-03" db="EMBL/GenBank/DDBJ databases">
        <authorList>
            <person name="Weist P."/>
        </authorList>
    </citation>
    <scope>NUCLEOTIDE SEQUENCE</scope>
</reference>
<sequence>MNGCSVWQQQSLKSAFPAQRRDTQHRHWPANYPRSSPIGQHADTLANARPVRHCDISSREESKDTSCAHIANPLRQTGHLDLSAATLLCLQTLRRTTWMRALDGRMLRLGGGGLVCVGDVCTYMLHPQKATPRTLA</sequence>
<comment type="caution">
    <text evidence="2">The sequence shown here is derived from an EMBL/GenBank/DDBJ whole genome shotgun (WGS) entry which is preliminary data.</text>
</comment>
<name>A0A9N7UE54_PLEPL</name>
<keyword evidence="3" id="KW-1185">Reference proteome</keyword>
<proteinExistence type="predicted"/>
<dbReference type="Proteomes" id="UP001153269">
    <property type="component" value="Unassembled WGS sequence"/>
</dbReference>
<organism evidence="2 3">
    <name type="scientific">Pleuronectes platessa</name>
    <name type="common">European plaice</name>
    <dbReference type="NCBI Taxonomy" id="8262"/>
    <lineage>
        <taxon>Eukaryota</taxon>
        <taxon>Metazoa</taxon>
        <taxon>Chordata</taxon>
        <taxon>Craniata</taxon>
        <taxon>Vertebrata</taxon>
        <taxon>Euteleostomi</taxon>
        <taxon>Actinopterygii</taxon>
        <taxon>Neopterygii</taxon>
        <taxon>Teleostei</taxon>
        <taxon>Neoteleostei</taxon>
        <taxon>Acanthomorphata</taxon>
        <taxon>Carangaria</taxon>
        <taxon>Pleuronectiformes</taxon>
        <taxon>Pleuronectoidei</taxon>
        <taxon>Pleuronectidae</taxon>
        <taxon>Pleuronectes</taxon>
    </lineage>
</organism>
<protein>
    <submittedName>
        <fullName evidence="2">Uncharacterized protein</fullName>
    </submittedName>
</protein>